<proteinExistence type="predicted"/>
<dbReference type="EMBL" id="FNSV01000005">
    <property type="protein sequence ID" value="SED06035.1"/>
    <property type="molecule type" value="Genomic_DNA"/>
</dbReference>
<evidence type="ECO:0000313" key="2">
    <source>
        <dbReference type="Proteomes" id="UP000183561"/>
    </source>
</evidence>
<name>A0A1H4XKJ3_9NOCA</name>
<keyword evidence="2" id="KW-1185">Reference proteome</keyword>
<dbReference type="AlphaFoldDB" id="A0A1H4XKJ3"/>
<dbReference type="Proteomes" id="UP000183561">
    <property type="component" value="Unassembled WGS sequence"/>
</dbReference>
<gene>
    <name evidence="1" type="ORF">SAMN04490239_6632</name>
</gene>
<protein>
    <submittedName>
        <fullName evidence="1">Uncharacterized protein</fullName>
    </submittedName>
</protein>
<sequence>MLTYHHHLVGAHSALASARPNHSKKMTFGIAIISMTSHSSITLSSN</sequence>
<evidence type="ECO:0000313" key="1">
    <source>
        <dbReference type="EMBL" id="SED06035.1"/>
    </source>
</evidence>
<accession>A0A1H4XKJ3</accession>
<reference evidence="2" key="1">
    <citation type="submission" date="2016-10" db="EMBL/GenBank/DDBJ databases">
        <authorList>
            <person name="Varghese N."/>
            <person name="Submissions S."/>
        </authorList>
    </citation>
    <scope>NUCLEOTIDE SEQUENCE [LARGE SCALE GENOMIC DNA]</scope>
    <source>
        <strain evidence="2">DSM 44498</strain>
    </source>
</reference>
<organism evidence="1 2">
    <name type="scientific">Rhodococcus koreensis</name>
    <dbReference type="NCBI Taxonomy" id="99653"/>
    <lineage>
        <taxon>Bacteria</taxon>
        <taxon>Bacillati</taxon>
        <taxon>Actinomycetota</taxon>
        <taxon>Actinomycetes</taxon>
        <taxon>Mycobacteriales</taxon>
        <taxon>Nocardiaceae</taxon>
        <taxon>Rhodococcus</taxon>
    </lineage>
</organism>